<evidence type="ECO:0000313" key="1">
    <source>
        <dbReference type="EMBL" id="KAF4724861.1"/>
    </source>
</evidence>
<sequence length="334" mass="37210">AVSDRDAMPPCVVGRPALARLAAAVSEETLPAKGLYICRFTSRELVGFCEAAVAELRGAPDLPALTKTARHVGLVDLRMRRSSVVDPDQFECLQPFADTIWLPLAKAVDAVRPPLQMLARIVSFFSDALQRPAVVFTRGALDQAVNGAWQQKALLVRSLRRLDVDHPGIEHRCRVALLSRPTITQRFEVQLILTLMHASPIPPLLTEAQFAQVLVNIDPRLLERINSATVMRALMGFDRSRLLEAMSLPVLRTLHRMDLVRMPSKDEDGPNGRMTINAFLQSGMERRVSAALYAACGADSSDSLRKFRRSIMSQVDCFPFSVDFVLDWRHVMET</sequence>
<reference evidence="1 2" key="1">
    <citation type="submission" date="2020-04" db="EMBL/GenBank/DDBJ databases">
        <title>Perkinsus olseni comparative genomics.</title>
        <authorList>
            <person name="Bogema D.R."/>
        </authorList>
    </citation>
    <scope>NUCLEOTIDE SEQUENCE [LARGE SCALE GENOMIC DNA]</scope>
    <source>
        <strain evidence="1">ATCC PRA-205</strain>
    </source>
</reference>
<comment type="caution">
    <text evidence="1">The sequence shown here is derived from an EMBL/GenBank/DDBJ whole genome shotgun (WGS) entry which is preliminary data.</text>
</comment>
<dbReference type="Proteomes" id="UP000574390">
    <property type="component" value="Unassembled WGS sequence"/>
</dbReference>
<name>A0A7J6RWR7_PEROL</name>
<protein>
    <submittedName>
        <fullName evidence="1">Uncharacterized protein</fullName>
    </submittedName>
</protein>
<accession>A0A7J6RWR7</accession>
<dbReference type="EMBL" id="JABANM010019204">
    <property type="protein sequence ID" value="KAF4724861.1"/>
    <property type="molecule type" value="Genomic_DNA"/>
</dbReference>
<evidence type="ECO:0000313" key="2">
    <source>
        <dbReference type="Proteomes" id="UP000574390"/>
    </source>
</evidence>
<organism evidence="1 2">
    <name type="scientific">Perkinsus olseni</name>
    <name type="common">Perkinsus atlanticus</name>
    <dbReference type="NCBI Taxonomy" id="32597"/>
    <lineage>
        <taxon>Eukaryota</taxon>
        <taxon>Sar</taxon>
        <taxon>Alveolata</taxon>
        <taxon>Perkinsozoa</taxon>
        <taxon>Perkinsea</taxon>
        <taxon>Perkinsida</taxon>
        <taxon>Perkinsidae</taxon>
        <taxon>Perkinsus</taxon>
    </lineage>
</organism>
<dbReference type="AlphaFoldDB" id="A0A7J6RWR7"/>
<gene>
    <name evidence="1" type="ORF">FOZ62_032308</name>
</gene>
<feature type="non-terminal residue" evidence="1">
    <location>
        <position position="1"/>
    </location>
</feature>
<proteinExistence type="predicted"/>